<protein>
    <submittedName>
        <fullName evidence="7">Disease resistance protein</fullName>
    </submittedName>
</protein>
<dbReference type="SMART" id="SM00382">
    <property type="entry name" value="AAA"/>
    <property type="match status" value="1"/>
</dbReference>
<dbReference type="Gene3D" id="3.80.10.10">
    <property type="entry name" value="Ribonuclease Inhibitor"/>
    <property type="match status" value="6"/>
</dbReference>
<accession>A0A1R3JVW6</accession>
<reference evidence="8" key="1">
    <citation type="submission" date="2013-09" db="EMBL/GenBank/DDBJ databases">
        <title>Corchorus olitorius genome sequencing.</title>
        <authorList>
            <person name="Alam M."/>
            <person name="Haque M.S."/>
            <person name="Islam M.S."/>
            <person name="Emdad E.M."/>
            <person name="Islam M.M."/>
            <person name="Ahmed B."/>
            <person name="Halim A."/>
            <person name="Hossen Q.M.M."/>
            <person name="Hossain M.Z."/>
            <person name="Ahmed R."/>
            <person name="Khan M.M."/>
            <person name="Islam R."/>
            <person name="Rashid M.M."/>
            <person name="Khan S.A."/>
            <person name="Rahman M.S."/>
            <person name="Alam M."/>
            <person name="Yahiya A.S."/>
            <person name="Khan M.S."/>
            <person name="Azam M.S."/>
            <person name="Haque T."/>
            <person name="Lashkar M.Z.H."/>
            <person name="Akhand A.I."/>
            <person name="Morshed G."/>
            <person name="Roy S."/>
            <person name="Uddin K.S."/>
            <person name="Rabeya T."/>
            <person name="Hossain A.S."/>
            <person name="Chowdhury A."/>
            <person name="Snigdha A.R."/>
            <person name="Mortoza M.S."/>
            <person name="Matin S.A."/>
            <person name="Hoque S.M.E."/>
            <person name="Islam M.K."/>
            <person name="Roy D.K."/>
            <person name="Haider R."/>
            <person name="Moosa M.M."/>
            <person name="Elias S.M."/>
            <person name="Hasan A.M."/>
            <person name="Jahan S."/>
            <person name="Shafiuddin M."/>
            <person name="Mahmood N."/>
            <person name="Shommy N.S."/>
        </authorList>
    </citation>
    <scope>NUCLEOTIDE SEQUENCE [LARGE SCALE GENOMIC DNA]</scope>
    <source>
        <strain evidence="8">cv. O-4</strain>
    </source>
</reference>
<evidence type="ECO:0000256" key="4">
    <source>
        <dbReference type="ARBA" id="ARBA00022821"/>
    </source>
</evidence>
<dbReference type="SUPFAM" id="SSF52058">
    <property type="entry name" value="L domain-like"/>
    <property type="match status" value="2"/>
</dbReference>
<evidence type="ECO:0000313" key="8">
    <source>
        <dbReference type="Proteomes" id="UP000187203"/>
    </source>
</evidence>
<dbReference type="Pfam" id="PF23247">
    <property type="entry name" value="LRR_RPS2"/>
    <property type="match status" value="5"/>
</dbReference>
<dbReference type="InterPro" id="IPR057135">
    <property type="entry name" value="At4g27190-like_LRR"/>
</dbReference>
<keyword evidence="4" id="KW-0611">Plant defense</keyword>
<evidence type="ECO:0000256" key="2">
    <source>
        <dbReference type="ARBA" id="ARBA00022737"/>
    </source>
</evidence>
<name>A0A1R3JVW6_9ROSI</name>
<dbReference type="STRING" id="93759.A0A1R3JVW6"/>
<keyword evidence="5" id="KW-0067">ATP-binding</keyword>
<evidence type="ECO:0000256" key="5">
    <source>
        <dbReference type="ARBA" id="ARBA00022840"/>
    </source>
</evidence>
<dbReference type="PRINTS" id="PR00364">
    <property type="entry name" value="DISEASERSIST"/>
</dbReference>
<organism evidence="7 8">
    <name type="scientific">Corchorus olitorius</name>
    <dbReference type="NCBI Taxonomy" id="93759"/>
    <lineage>
        <taxon>Eukaryota</taxon>
        <taxon>Viridiplantae</taxon>
        <taxon>Streptophyta</taxon>
        <taxon>Embryophyta</taxon>
        <taxon>Tracheophyta</taxon>
        <taxon>Spermatophyta</taxon>
        <taxon>Magnoliopsida</taxon>
        <taxon>eudicotyledons</taxon>
        <taxon>Gunneridae</taxon>
        <taxon>Pentapetalae</taxon>
        <taxon>rosids</taxon>
        <taxon>malvids</taxon>
        <taxon>Malvales</taxon>
        <taxon>Malvaceae</taxon>
        <taxon>Grewioideae</taxon>
        <taxon>Apeibeae</taxon>
        <taxon>Corchorus</taxon>
    </lineage>
</organism>
<keyword evidence="3" id="KW-0547">Nucleotide-binding</keyword>
<dbReference type="InterPro" id="IPR050905">
    <property type="entry name" value="Plant_NBS-LRR"/>
</dbReference>
<dbReference type="PANTHER" id="PTHR33463:SF192">
    <property type="entry name" value="DISEASE RESISTANCE PROTEIN RPS2-LIKE"/>
    <property type="match status" value="1"/>
</dbReference>
<dbReference type="InterPro" id="IPR042197">
    <property type="entry name" value="Apaf_helical"/>
</dbReference>
<sequence>MLVDMAVRAWLEQVDKVIDGEVEKVKNLEDKAESRCFIGLCPNLKSRYLLSKKAEEDASAFGQLIRQGAFNIVAYIDVPEPNVGVPSESFKAFDSRKFASRGIMEALKDGAIQIIGVYGMAGVGKSVLVKEAAREAHELKLFDRVVVVGVSPNPDIQKIQDDIAEVFGLELGEMSTAARSRRLYARFRHEKRILIVLDDIRMSLDLQELGISGDLKGCKTLLASRSADVLVAMDTDITFEIGSLTDAESWDLFKNMVGDRVETPELKYIAIKVIKKCAGLPLAIAAIAKALKDKHLLEWKTALQQLQRSETRDALYRGIKLSYDFLESEELKQIFLLCSLLGHDVYIECLLRYTMGLGIFHDVQKVEESRNRLLAVINKLKAASLLHDSYSNEHFNMIDAICHAALAIADNRVLVLKPADDFDHWPDEERMENLQSISLRFDTIRELPALLNCPQLNFLSMGSNRMGFSMNMQPDFFKGTPNLRVLNLANMHLSYLPPSIRLLEHLRTLSLDGCVLGDIAIVGELLNLEILSFLGSDIEVLPEEIGRLLKLKLLDLSYSRFKTISAGVLSRLIRLEELDMSERFDPWGAEDGSNATPAELMALSSLTALKVHIPDARSMPKDLAFPKLRRFKILIGEAWTWWSVDKNESSRTLKLELDTNTDHLDFLVKNLLTTTEALYLDCRKGGKIVSDELSINGGLLHLETLHIQKGLEVQYVINGNDIAVDDTVQFPLLQSLTLEDLPELISFCSETKRGFGTLYQLALFNEEVEFPCLENLVLSSINVERIWPKQLPNMADYTQNLKSLTIEYGDHSIKFPKLTLLEILYCPTLQGFVYKEEKEPSSDQRALFDEKVAFPSLERMNISNLRNLKMIWHNNQPSPADSFCKLKILEVEECDQLLTIFPSNLLGTCQGLQTLMVSYCANLEQVFELESLSIREKQVVATQLRELNVFNLPKLKYIWSKDPLGAFTFSNLYVVKVRLCDSLKNVFPATVARNLPQLEALKIIDSCEVEQIVSKVEGTATVPITFEFVRLSSLVLRDLPKLECFYPGKHTTSWPTLNKLKVHNCISLKEKLQGPSKIKELSLTRDEIALMMSQSQSTSMNLYNEIKVLKVVNYHDESAIFPFAFLQRFDKLEKLEVICGKFKELFPNEVQVADKETDAQTLQQIKFLKLSELHNLRHIWKQGSRTNQILPNLETLEVTNCGALISCGPALASFQSITTLEIQECQRMQNVFTSSTGQALAHLAVMRIRECSVLTEILSVEGEEATGGIIFRELKCLELDCLWSLTSFCSGNGTFKFPSLEQVIVRQCPRMEIFCSGAFSTPKLKSVQLSENDEMECWDGDLNSTIQQLYNKKVGYNGLEYLELARFPELMEDWSLSIQGIIDFKLLKTVEIYNCSSLRYIFSPSMVKDLVHLENLEICDCKILEEVAFPSLEKLAIMDMKNLKRISSDQISEDSFCRPKVLKLIGLPKQSTSLPPCTPHLISNLQELVVGKADNLRELFQCEGAPGEIKHGWAQARFSKLSLFKLPMLTHIWEEGFQQPGELFQNLITLKVSECSALKILVPSSVSFTNLTTLEIVECHGFLNLITPSTAKSMVQLQTLKISHCELITEIVAPSGEDGIISFLKLKYIGLQFLPSLTSFCSGPFTFDFPALDKLVVRDCPNLEKFSMPDDLKPQNLEKVCLSEEENWHWVRAHNLNTTIKDLHSAQKSSNHRVKELKIKQWSLSHFWDPFDE</sequence>
<dbReference type="Gene3D" id="1.10.8.430">
    <property type="entry name" value="Helical domain of apoptotic protease-activating factors"/>
    <property type="match status" value="1"/>
</dbReference>
<dbReference type="InterPro" id="IPR055414">
    <property type="entry name" value="LRR_R13L4/SHOC2-like"/>
</dbReference>
<evidence type="ECO:0000256" key="3">
    <source>
        <dbReference type="ARBA" id="ARBA00022741"/>
    </source>
</evidence>
<proteinExistence type="inferred from homology"/>
<comment type="caution">
    <text evidence="7">The sequence shown here is derived from an EMBL/GenBank/DDBJ whole genome shotgun (WGS) entry which is preliminary data.</text>
</comment>
<feature type="domain" description="AAA+ ATPase" evidence="6">
    <location>
        <begin position="111"/>
        <end position="245"/>
    </location>
</feature>
<dbReference type="Pfam" id="PF23598">
    <property type="entry name" value="LRR_14"/>
    <property type="match status" value="1"/>
</dbReference>
<dbReference type="InterPro" id="IPR032675">
    <property type="entry name" value="LRR_dom_sf"/>
</dbReference>
<evidence type="ECO:0000313" key="7">
    <source>
        <dbReference type="EMBL" id="OMO98995.1"/>
    </source>
</evidence>
<dbReference type="GO" id="GO:0005524">
    <property type="term" value="F:ATP binding"/>
    <property type="evidence" value="ECO:0007669"/>
    <property type="project" value="UniProtKB-KW"/>
</dbReference>
<dbReference type="PANTHER" id="PTHR33463">
    <property type="entry name" value="NB-ARC DOMAIN-CONTAINING PROTEIN-RELATED"/>
    <property type="match status" value="1"/>
</dbReference>
<dbReference type="GO" id="GO:0006952">
    <property type="term" value="P:defense response"/>
    <property type="evidence" value="ECO:0007669"/>
    <property type="project" value="UniProtKB-KW"/>
</dbReference>
<dbReference type="InterPro" id="IPR027417">
    <property type="entry name" value="P-loop_NTPase"/>
</dbReference>
<dbReference type="OrthoDB" id="1001331at2759"/>
<dbReference type="SUPFAM" id="SSF52540">
    <property type="entry name" value="P-loop containing nucleoside triphosphate hydrolases"/>
    <property type="match status" value="1"/>
</dbReference>
<dbReference type="EMBL" id="AWUE01015205">
    <property type="protein sequence ID" value="OMO98995.1"/>
    <property type="molecule type" value="Genomic_DNA"/>
</dbReference>
<dbReference type="Gene3D" id="3.40.50.300">
    <property type="entry name" value="P-loop containing nucleotide triphosphate hydrolases"/>
    <property type="match status" value="1"/>
</dbReference>
<gene>
    <name evidence="7" type="ORF">COLO4_13577</name>
</gene>
<keyword evidence="2" id="KW-0677">Repeat</keyword>
<dbReference type="InterPro" id="IPR002182">
    <property type="entry name" value="NB-ARC"/>
</dbReference>
<comment type="similarity">
    <text evidence="1">Belongs to the disease resistance NB-LRR family.</text>
</comment>
<keyword evidence="8" id="KW-1185">Reference proteome</keyword>
<evidence type="ECO:0000259" key="6">
    <source>
        <dbReference type="SMART" id="SM00382"/>
    </source>
</evidence>
<dbReference type="GO" id="GO:0043531">
    <property type="term" value="F:ADP binding"/>
    <property type="evidence" value="ECO:0007669"/>
    <property type="project" value="InterPro"/>
</dbReference>
<dbReference type="SUPFAM" id="SSF52047">
    <property type="entry name" value="RNI-like"/>
    <property type="match status" value="1"/>
</dbReference>
<dbReference type="Pfam" id="PF00931">
    <property type="entry name" value="NB-ARC"/>
    <property type="match status" value="1"/>
</dbReference>
<dbReference type="InterPro" id="IPR003593">
    <property type="entry name" value="AAA+_ATPase"/>
</dbReference>
<dbReference type="Proteomes" id="UP000187203">
    <property type="component" value="Unassembled WGS sequence"/>
</dbReference>
<evidence type="ECO:0000256" key="1">
    <source>
        <dbReference type="ARBA" id="ARBA00008894"/>
    </source>
</evidence>